<dbReference type="Proteomes" id="UP000470246">
    <property type="component" value="Unassembled WGS sequence"/>
</dbReference>
<comment type="caution">
    <text evidence="2">The sequence shown here is derived from an EMBL/GenBank/DDBJ whole genome shotgun (WGS) entry which is preliminary data.</text>
</comment>
<evidence type="ECO:0000259" key="1">
    <source>
        <dbReference type="PROSITE" id="PS51708"/>
    </source>
</evidence>
<protein>
    <submittedName>
        <fullName evidence="2">CYTH and CHAD domain-containing protein</fullName>
    </submittedName>
</protein>
<dbReference type="InterPro" id="IPR007899">
    <property type="entry name" value="CHAD_dom"/>
</dbReference>
<evidence type="ECO:0000313" key="2">
    <source>
        <dbReference type="EMBL" id="NEK56575.1"/>
    </source>
</evidence>
<evidence type="ECO:0000313" key="3">
    <source>
        <dbReference type="Proteomes" id="UP000470246"/>
    </source>
</evidence>
<dbReference type="AlphaFoldDB" id="A0A7K3VVB0"/>
<dbReference type="PANTHER" id="PTHR39339">
    <property type="entry name" value="SLR1444 PROTEIN"/>
    <property type="match status" value="1"/>
</dbReference>
<dbReference type="Gene3D" id="1.40.20.10">
    <property type="entry name" value="CHAD domain"/>
    <property type="match status" value="1"/>
</dbReference>
<dbReference type="CDD" id="cd07374">
    <property type="entry name" value="CYTH-like_Pase"/>
    <property type="match status" value="1"/>
</dbReference>
<sequence length="532" mass="57203">MPAVHLEVEKKYAADDAFELPSLTELVRGASAEGAGADGLIPLAEGDSVQQRLTATYFDTDDLRLAAAGLTLRRRTGGDDAGWHLKVPAGRDARSEVRLPAGRAARTVPSSLRNLVWIHSRGAALVPVAEIVTQRTVRRLVDPTGQVLAEIADDRVTARRLLPSEGSGDAAGAPTSWREIEVELVGGHAELLDGVDARLRAEGLRAAGAASKLAQLLGTDGVGTEGARPRTGKAAKLTAKTSAGEVLLAHLREQVAQVRAQDLPVRLDAPDAVHKMRVATRRLRSALTTFKPLVAADVAKPLRAELKWLAGELGAARDAEVMRDRVAAAVRSEADGVERGPAAAIAGQELGEAYRSAHDRVLAELDGDRYHRLIATLEELVDSPPLTERASAPAGTVLPRLVARSFAVVRSLVEDAAARPDGDEREELLHDARKAAKASRYAAESVDRVFGQDATAFAEAMEAVQETLGEHQDSVLTRQRLHDLALHTPSTRAAFLYGRLHALEEARAAQSQQHFDDAWKAARRKALHRWLR</sequence>
<reference evidence="2 3" key="1">
    <citation type="submission" date="2020-02" db="EMBL/GenBank/DDBJ databases">
        <title>Geodermatophilus sabuli CPCC 205279 I12A-02694.</title>
        <authorList>
            <person name="Jiang Z."/>
        </authorList>
    </citation>
    <scope>NUCLEOTIDE SEQUENCE [LARGE SCALE GENOMIC DNA]</scope>
    <source>
        <strain evidence="2 3">I12A-02694</strain>
    </source>
</reference>
<dbReference type="RefSeq" id="WP_163479749.1">
    <property type="nucleotide sequence ID" value="NZ_JAAGWF010000002.1"/>
</dbReference>
<dbReference type="Pfam" id="PF01928">
    <property type="entry name" value="CYTH"/>
    <property type="match status" value="1"/>
</dbReference>
<name>A0A7K3VVB0_9ACTN</name>
<dbReference type="SUPFAM" id="SSF55154">
    <property type="entry name" value="CYTH-like phosphatases"/>
    <property type="match status" value="1"/>
</dbReference>
<dbReference type="InterPro" id="IPR033469">
    <property type="entry name" value="CYTH-like_dom_sf"/>
</dbReference>
<dbReference type="SMART" id="SM01118">
    <property type="entry name" value="CYTH"/>
    <property type="match status" value="1"/>
</dbReference>
<accession>A0A7K3VVB0</accession>
<keyword evidence="3" id="KW-1185">Reference proteome</keyword>
<dbReference type="InterPro" id="IPR023577">
    <property type="entry name" value="CYTH_domain"/>
</dbReference>
<dbReference type="SMART" id="SM00880">
    <property type="entry name" value="CHAD"/>
    <property type="match status" value="1"/>
</dbReference>
<organism evidence="2 3">
    <name type="scientific">Geodermatophilus sabuli</name>
    <dbReference type="NCBI Taxonomy" id="1564158"/>
    <lineage>
        <taxon>Bacteria</taxon>
        <taxon>Bacillati</taxon>
        <taxon>Actinomycetota</taxon>
        <taxon>Actinomycetes</taxon>
        <taxon>Geodermatophilales</taxon>
        <taxon>Geodermatophilaceae</taxon>
        <taxon>Geodermatophilus</taxon>
    </lineage>
</organism>
<dbReference type="Gene3D" id="2.40.320.10">
    <property type="entry name" value="Hypothetical Protein Pfu-838710-001"/>
    <property type="match status" value="1"/>
</dbReference>
<dbReference type="Pfam" id="PF05235">
    <property type="entry name" value="CHAD"/>
    <property type="match status" value="1"/>
</dbReference>
<dbReference type="EMBL" id="JAAGWF010000002">
    <property type="protein sequence ID" value="NEK56575.1"/>
    <property type="molecule type" value="Genomic_DNA"/>
</dbReference>
<dbReference type="InterPro" id="IPR038186">
    <property type="entry name" value="CHAD_dom_sf"/>
</dbReference>
<feature type="domain" description="CHAD" evidence="1">
    <location>
        <begin position="240"/>
        <end position="524"/>
    </location>
</feature>
<dbReference type="PROSITE" id="PS51708">
    <property type="entry name" value="CHAD"/>
    <property type="match status" value="1"/>
</dbReference>
<dbReference type="PANTHER" id="PTHR39339:SF1">
    <property type="entry name" value="CHAD DOMAIN-CONTAINING PROTEIN"/>
    <property type="match status" value="1"/>
</dbReference>
<proteinExistence type="predicted"/>
<gene>
    <name evidence="2" type="ORF">GCU56_01630</name>
</gene>